<evidence type="ECO:0000256" key="9">
    <source>
        <dbReference type="ARBA" id="ARBA00038203"/>
    </source>
</evidence>
<dbReference type="PANTHER" id="PTHR46608:SF3">
    <property type="entry name" value="T-CELL IMMUNOGLOBULIN AND MUCIN DOMAIN-CONTAINING PROTEIN 4"/>
    <property type="match status" value="1"/>
</dbReference>
<dbReference type="SUPFAM" id="SSF49265">
    <property type="entry name" value="Fibronectin type III"/>
    <property type="match status" value="1"/>
</dbReference>
<evidence type="ECO:0000313" key="12">
    <source>
        <dbReference type="Proteomes" id="UP000261620"/>
    </source>
</evidence>
<dbReference type="InterPro" id="IPR013106">
    <property type="entry name" value="Ig_V-set"/>
</dbReference>
<dbReference type="GO" id="GO:0060097">
    <property type="term" value="P:cytoskeletal rearrangement involved in phagocytosis, engulfment"/>
    <property type="evidence" value="ECO:0007669"/>
    <property type="project" value="TreeGrafter"/>
</dbReference>
<keyword evidence="3" id="KW-0732">Signal</keyword>
<dbReference type="PROSITE" id="PS50835">
    <property type="entry name" value="IG_LIKE"/>
    <property type="match status" value="1"/>
</dbReference>
<reference evidence="11" key="1">
    <citation type="submission" date="2025-08" db="UniProtKB">
        <authorList>
            <consortium name="Ensembl"/>
        </authorList>
    </citation>
    <scope>IDENTIFICATION</scope>
</reference>
<evidence type="ECO:0000256" key="3">
    <source>
        <dbReference type="ARBA" id="ARBA00022729"/>
    </source>
</evidence>
<evidence type="ECO:0000256" key="7">
    <source>
        <dbReference type="ARBA" id="ARBA00023180"/>
    </source>
</evidence>
<evidence type="ECO:0000256" key="5">
    <source>
        <dbReference type="ARBA" id="ARBA00023136"/>
    </source>
</evidence>
<dbReference type="GO" id="GO:0043277">
    <property type="term" value="P:apoptotic cell clearance"/>
    <property type="evidence" value="ECO:0007669"/>
    <property type="project" value="TreeGrafter"/>
</dbReference>
<evidence type="ECO:0000313" key="11">
    <source>
        <dbReference type="Ensembl" id="ENSMMOP00000005278.1"/>
    </source>
</evidence>
<evidence type="ECO:0000259" key="10">
    <source>
        <dbReference type="PROSITE" id="PS50835"/>
    </source>
</evidence>
<evidence type="ECO:0000256" key="8">
    <source>
        <dbReference type="ARBA" id="ARBA00023319"/>
    </source>
</evidence>
<keyword evidence="12" id="KW-1185">Reference proteome</keyword>
<dbReference type="Pfam" id="PF07686">
    <property type="entry name" value="V-set"/>
    <property type="match status" value="1"/>
</dbReference>
<comment type="subcellular location">
    <subcellularLocation>
        <location evidence="1">Membrane</location>
        <topology evidence="1">Single-pass type I membrane protein</topology>
    </subcellularLocation>
</comment>
<accession>A0A3Q3VUR2</accession>
<dbReference type="PANTHER" id="PTHR46608">
    <property type="entry name" value="T-CELL IMMUNOGLOBULIN AND MUCIN DOMAIN-CONTAINING PROTEIN 4"/>
    <property type="match status" value="1"/>
</dbReference>
<dbReference type="InterPro" id="IPR036116">
    <property type="entry name" value="FN3_sf"/>
</dbReference>
<dbReference type="FunFam" id="2.60.40.10:FF:000774">
    <property type="entry name" value="Hepatitis A virus cellular receptor 1"/>
    <property type="match status" value="1"/>
</dbReference>
<feature type="domain" description="Ig-like" evidence="10">
    <location>
        <begin position="34"/>
        <end position="131"/>
    </location>
</feature>
<dbReference type="InterPro" id="IPR003599">
    <property type="entry name" value="Ig_sub"/>
</dbReference>
<evidence type="ECO:0000256" key="2">
    <source>
        <dbReference type="ARBA" id="ARBA00022692"/>
    </source>
</evidence>
<protein>
    <recommendedName>
        <fullName evidence="10">Ig-like domain-containing protein</fullName>
    </recommendedName>
</protein>
<dbReference type="Ensembl" id="ENSMMOT00000005373.1">
    <property type="protein sequence ID" value="ENSMMOP00000005278.1"/>
    <property type="gene ID" value="ENSMMOG00000004194.1"/>
</dbReference>
<keyword evidence="7" id="KW-0325">Glycoprotein</keyword>
<keyword evidence="6" id="KW-1015">Disulfide bond</keyword>
<evidence type="ECO:0000256" key="6">
    <source>
        <dbReference type="ARBA" id="ARBA00023157"/>
    </source>
</evidence>
<dbReference type="Gene3D" id="2.60.40.10">
    <property type="entry name" value="Immunoglobulins"/>
    <property type="match status" value="2"/>
</dbReference>
<dbReference type="InterPro" id="IPR036179">
    <property type="entry name" value="Ig-like_dom_sf"/>
</dbReference>
<dbReference type="Proteomes" id="UP000261620">
    <property type="component" value="Unplaced"/>
</dbReference>
<sequence length="275" mass="30381">MFAHFSPFDCFAFNVFTVSSSTFKVFKIILATVGADVTLTCNYDAQYYGALSACWGRGAIPNSGCANEVIKSDGTSVTSRLSERYLLMGRLAQGDVSLTIRRVEEKDSGMYGCRVEIPGWFNDHKHQINLSVLAEGPPLDMQLEALTSHKIIRNTLVSLDRQFKRWQHQSVTATRQLESIILNHLKPSTKYEILIQAKTNAGIGPVSTAPLCATLDEGELGNSRLNSTVLMYSCLRVYFILFQVHQTSTASTSKSTSAAATVWLQDTTGMCRQLC</sequence>
<name>A0A3Q3VUR2_MOLML</name>
<reference evidence="11" key="2">
    <citation type="submission" date="2025-09" db="UniProtKB">
        <authorList>
            <consortium name="Ensembl"/>
        </authorList>
    </citation>
    <scope>IDENTIFICATION</scope>
</reference>
<evidence type="ECO:0000256" key="4">
    <source>
        <dbReference type="ARBA" id="ARBA00022989"/>
    </source>
</evidence>
<dbReference type="STRING" id="94237.ENSMMOP00000005278"/>
<keyword evidence="2" id="KW-0812">Transmembrane</keyword>
<dbReference type="GO" id="GO:0001786">
    <property type="term" value="F:phosphatidylserine binding"/>
    <property type="evidence" value="ECO:0007669"/>
    <property type="project" value="TreeGrafter"/>
</dbReference>
<dbReference type="SMART" id="SM00409">
    <property type="entry name" value="IG"/>
    <property type="match status" value="1"/>
</dbReference>
<keyword evidence="4" id="KW-1133">Transmembrane helix</keyword>
<dbReference type="CDD" id="cd00063">
    <property type="entry name" value="FN3"/>
    <property type="match status" value="1"/>
</dbReference>
<keyword evidence="8" id="KW-0393">Immunoglobulin domain</keyword>
<dbReference type="InterPro" id="IPR003961">
    <property type="entry name" value="FN3_dom"/>
</dbReference>
<proteinExistence type="inferred from homology"/>
<evidence type="ECO:0000256" key="1">
    <source>
        <dbReference type="ARBA" id="ARBA00004479"/>
    </source>
</evidence>
<keyword evidence="5" id="KW-0472">Membrane</keyword>
<comment type="similarity">
    <text evidence="9">Belongs to the immunoglobulin superfamily. TIM family.</text>
</comment>
<dbReference type="InterPro" id="IPR007110">
    <property type="entry name" value="Ig-like_dom"/>
</dbReference>
<organism evidence="11 12">
    <name type="scientific">Mola mola</name>
    <name type="common">Ocean sunfish</name>
    <name type="synonym">Tetraodon mola</name>
    <dbReference type="NCBI Taxonomy" id="94237"/>
    <lineage>
        <taxon>Eukaryota</taxon>
        <taxon>Metazoa</taxon>
        <taxon>Chordata</taxon>
        <taxon>Craniata</taxon>
        <taxon>Vertebrata</taxon>
        <taxon>Euteleostomi</taxon>
        <taxon>Actinopterygii</taxon>
        <taxon>Neopterygii</taxon>
        <taxon>Teleostei</taxon>
        <taxon>Neoteleostei</taxon>
        <taxon>Acanthomorphata</taxon>
        <taxon>Eupercaria</taxon>
        <taxon>Tetraodontiformes</taxon>
        <taxon>Molidae</taxon>
        <taxon>Mola</taxon>
    </lineage>
</organism>
<dbReference type="SUPFAM" id="SSF48726">
    <property type="entry name" value="Immunoglobulin"/>
    <property type="match status" value="1"/>
</dbReference>
<dbReference type="InterPro" id="IPR013783">
    <property type="entry name" value="Ig-like_fold"/>
</dbReference>
<dbReference type="AlphaFoldDB" id="A0A3Q3VUR2"/>
<dbReference type="GO" id="GO:0016020">
    <property type="term" value="C:membrane"/>
    <property type="evidence" value="ECO:0007669"/>
    <property type="project" value="UniProtKB-SubCell"/>
</dbReference>